<reference evidence="2 3" key="1">
    <citation type="submission" date="2020-11" db="EMBL/GenBank/DDBJ databases">
        <title>Taxonomic investigation of Rahnella strains.</title>
        <authorList>
            <person name="Lee S.D."/>
        </authorList>
    </citation>
    <scope>NUCLEOTIDE SEQUENCE [LARGE SCALE GENOMIC DNA]</scope>
    <source>
        <strain evidence="2 3">SAP-17</strain>
    </source>
</reference>
<proteinExistence type="predicted"/>
<feature type="transmembrane region" description="Helical" evidence="1">
    <location>
        <begin position="35"/>
        <end position="54"/>
    </location>
</feature>
<evidence type="ECO:0000313" key="2">
    <source>
        <dbReference type="EMBL" id="MBF7982114.1"/>
    </source>
</evidence>
<dbReference type="EMBL" id="JADOBI010000013">
    <property type="protein sequence ID" value="MBF7982114.1"/>
    <property type="molecule type" value="Genomic_DNA"/>
</dbReference>
<dbReference type="Proteomes" id="UP000636811">
    <property type="component" value="Unassembled WGS sequence"/>
</dbReference>
<organism evidence="2 3">
    <name type="scientific">Rahnella laticis</name>
    <dbReference type="NCBI Taxonomy" id="2787622"/>
    <lineage>
        <taxon>Bacteria</taxon>
        <taxon>Pseudomonadati</taxon>
        <taxon>Pseudomonadota</taxon>
        <taxon>Gammaproteobacteria</taxon>
        <taxon>Enterobacterales</taxon>
        <taxon>Yersiniaceae</taxon>
        <taxon>Rahnella</taxon>
    </lineage>
</organism>
<sequence length="181" mass="20509">MNITNKMIKEDVAMLSRVFLSQECEVPSFWKCMRLGLGIFVGLVSWQTLFALTTENFSGGFSIVMAVGLGFIILLSCFGMSAKYYSLPVEIREGSVVIRFVKTKIKYYASFVLLMYVVFTLALRMTDVFIPIACVMFLFITLFITFFIFLADMGRYDLSLFNAAIAAWRGDESESDLTKTD</sequence>
<evidence type="ECO:0008006" key="4">
    <source>
        <dbReference type="Google" id="ProtNLM"/>
    </source>
</evidence>
<keyword evidence="1" id="KW-0812">Transmembrane</keyword>
<keyword evidence="1" id="KW-1133">Transmembrane helix</keyword>
<dbReference type="RefSeq" id="WP_195815966.1">
    <property type="nucleotide sequence ID" value="NZ_JADOBI010000013.1"/>
</dbReference>
<evidence type="ECO:0000313" key="3">
    <source>
        <dbReference type="Proteomes" id="UP000636811"/>
    </source>
</evidence>
<evidence type="ECO:0000256" key="1">
    <source>
        <dbReference type="SAM" id="Phobius"/>
    </source>
</evidence>
<feature type="transmembrane region" description="Helical" evidence="1">
    <location>
        <begin position="105"/>
        <end position="123"/>
    </location>
</feature>
<keyword evidence="1" id="KW-0472">Membrane</keyword>
<accession>A0ABS0EBF9</accession>
<keyword evidence="3" id="KW-1185">Reference proteome</keyword>
<feature type="transmembrane region" description="Helical" evidence="1">
    <location>
        <begin position="60"/>
        <end position="85"/>
    </location>
</feature>
<gene>
    <name evidence="2" type="ORF">IV433_22140</name>
</gene>
<name>A0ABS0EBF9_9GAMM</name>
<protein>
    <recommendedName>
        <fullName evidence="4">Conjugal transfer protein TraS</fullName>
    </recommendedName>
</protein>
<feature type="transmembrane region" description="Helical" evidence="1">
    <location>
        <begin position="129"/>
        <end position="151"/>
    </location>
</feature>
<comment type="caution">
    <text evidence="2">The sequence shown here is derived from an EMBL/GenBank/DDBJ whole genome shotgun (WGS) entry which is preliminary data.</text>
</comment>